<proteinExistence type="predicted"/>
<name>A0A1I7Z1H1_9BILA</name>
<accession>A0A1I7Z1H1</accession>
<dbReference type="AlphaFoldDB" id="A0A1I7Z1H1"/>
<dbReference type="Proteomes" id="UP000095287">
    <property type="component" value="Unplaced"/>
</dbReference>
<evidence type="ECO:0000313" key="1">
    <source>
        <dbReference type="Proteomes" id="UP000095287"/>
    </source>
</evidence>
<dbReference type="WBParaSite" id="L893_g21862.t1">
    <property type="protein sequence ID" value="L893_g21862.t1"/>
    <property type="gene ID" value="L893_g21862"/>
</dbReference>
<organism evidence="1 2">
    <name type="scientific">Steinernema glaseri</name>
    <dbReference type="NCBI Taxonomy" id="37863"/>
    <lineage>
        <taxon>Eukaryota</taxon>
        <taxon>Metazoa</taxon>
        <taxon>Ecdysozoa</taxon>
        <taxon>Nematoda</taxon>
        <taxon>Chromadorea</taxon>
        <taxon>Rhabditida</taxon>
        <taxon>Tylenchina</taxon>
        <taxon>Panagrolaimomorpha</taxon>
        <taxon>Strongyloidoidea</taxon>
        <taxon>Steinernematidae</taxon>
        <taxon>Steinernema</taxon>
    </lineage>
</organism>
<protein>
    <submittedName>
        <fullName evidence="2">F-box domain-containing protein</fullName>
    </submittedName>
</protein>
<sequence length="290" mass="34373">MFRTTDTSLLSHSIIYEVLKNAKDHCKTPMQVSKEWRSLMESILHVKYNMYLAVEERKRCAYYYSDAHEQVGAFAQLDKLQCKRLGELRITNSWGFSREEAYAVDFKEDSPTMRVQFKKLDVVSHHGDLDMLPEIVPTDFEEITMRHSSLGKCFPLPATLKKLDLDDFRLSEPESQERFLSFVQNMTWKEISVFKLSWVRLPKPSEKPLELTVVEAWREADDPQLKLFQSDELQEEEWHMFFEEIQHLGRRIDERTLHIEHKKLKKTLCITIEPASSALDIYRRLHMRCL</sequence>
<reference evidence="2" key="1">
    <citation type="submission" date="2016-11" db="UniProtKB">
        <authorList>
            <consortium name="WormBaseParasite"/>
        </authorList>
    </citation>
    <scope>IDENTIFICATION</scope>
</reference>
<evidence type="ECO:0000313" key="2">
    <source>
        <dbReference type="WBParaSite" id="L893_g21862.t1"/>
    </source>
</evidence>
<keyword evidence="1" id="KW-1185">Reference proteome</keyword>